<organism evidence="1 2">
    <name type="scientific">Racocetra persica</name>
    <dbReference type="NCBI Taxonomy" id="160502"/>
    <lineage>
        <taxon>Eukaryota</taxon>
        <taxon>Fungi</taxon>
        <taxon>Fungi incertae sedis</taxon>
        <taxon>Mucoromycota</taxon>
        <taxon>Glomeromycotina</taxon>
        <taxon>Glomeromycetes</taxon>
        <taxon>Diversisporales</taxon>
        <taxon>Gigasporaceae</taxon>
        <taxon>Racocetra</taxon>
    </lineage>
</organism>
<sequence length="368" mass="41381">MDMDIPYRFWGHLKHAPHADILIIVMGIYRRTLKTMQTKVAIITGANSGVGFGIAQRLLDYSSKNPSYCIRLVLACRNATRASVAREELTKEYPESLVDIVIVDLSSIDSVFKCCKEIKEKYDRIDLLFCNAGILSCEYVDWWSALYLGLTSPVSLLTESKTIVQSIGNKTIDGLGETFACNVFGHYVMVRQLEDLMSVSGDARIIWTSSGTSSKDYYNFADYQCIESNNPYESSKYITDIIAIALNTRLNQRHIHSFTTHPGVVATNIVGDHLGWIMGKLMIVGFHLGRICGLREETITAWNGSYSNFIVATLPIECLNKSLKYGSCVKPWGTVYYDENFIDGYNEEDATALLNQLDRLLENFSQKS</sequence>
<comment type="caution">
    <text evidence="1">The sequence shown here is derived from an EMBL/GenBank/DDBJ whole genome shotgun (WGS) entry which is preliminary data.</text>
</comment>
<proteinExistence type="predicted"/>
<dbReference type="Proteomes" id="UP000789920">
    <property type="component" value="Unassembled WGS sequence"/>
</dbReference>
<reference evidence="1" key="1">
    <citation type="submission" date="2021-06" db="EMBL/GenBank/DDBJ databases">
        <authorList>
            <person name="Kallberg Y."/>
            <person name="Tangrot J."/>
            <person name="Rosling A."/>
        </authorList>
    </citation>
    <scope>NUCLEOTIDE SEQUENCE</scope>
    <source>
        <strain evidence="1">MA461A</strain>
    </source>
</reference>
<gene>
    <name evidence="1" type="ORF">RPERSI_LOCUS9299</name>
</gene>
<evidence type="ECO:0000313" key="1">
    <source>
        <dbReference type="EMBL" id="CAG8685018.1"/>
    </source>
</evidence>
<keyword evidence="2" id="KW-1185">Reference proteome</keyword>
<dbReference type="EMBL" id="CAJVQC010017474">
    <property type="protein sequence ID" value="CAG8685018.1"/>
    <property type="molecule type" value="Genomic_DNA"/>
</dbReference>
<protein>
    <submittedName>
        <fullName evidence="1">15940_t:CDS:1</fullName>
    </submittedName>
</protein>
<accession>A0ACA9P1B8</accession>
<evidence type="ECO:0000313" key="2">
    <source>
        <dbReference type="Proteomes" id="UP000789920"/>
    </source>
</evidence>
<name>A0ACA9P1B8_9GLOM</name>